<accession>H2AYL6</accession>
<dbReference type="EMBL" id="HE650828">
    <property type="protein sequence ID" value="CCF59422.1"/>
    <property type="molecule type" value="Genomic_DNA"/>
</dbReference>
<dbReference type="eggNOG" id="ENOG502RZI6">
    <property type="taxonomic scope" value="Eukaryota"/>
</dbReference>
<dbReference type="AlphaFoldDB" id="H2AYL6"/>
<dbReference type="HOGENOM" id="CLU_079389_0_0_1"/>
<dbReference type="RefSeq" id="XP_003958557.1">
    <property type="nucleotide sequence ID" value="XM_003958508.1"/>
</dbReference>
<keyword evidence="4" id="KW-1185">Reference proteome</keyword>
<dbReference type="FunCoup" id="H2AYL6">
    <property type="interactions" value="27"/>
</dbReference>
<feature type="compositionally biased region" description="Polar residues" evidence="1">
    <location>
        <begin position="198"/>
        <end position="228"/>
    </location>
</feature>
<keyword evidence="2" id="KW-1133">Transmembrane helix</keyword>
<dbReference type="InParanoid" id="H2AYL6"/>
<dbReference type="Proteomes" id="UP000005220">
    <property type="component" value="Chromosome 8"/>
</dbReference>
<sequence length="287" mass="32098">MSSISIAVGCAVGIPVGVGVIVACAFWIRLQKRFKDEFVADADVENPAHSDAEVLNFNNLSSLEVKQGSVDRDNKVNNNYIPAYRKKMRSLRLNEHQRPNLERSDISSSATPTGATNHDASSITSFSNSSINKFKPSIYDQMIPVLDDTKSGFFSEKASTLSLHTNANNKNETLMKNISADDLDLGSYYPRRPSSNLSKLNLANHSNPSFHTRTSSMTSLSKPSNNIPNVFATPKTTDTNDVTDTYYLKNNYNIDDENQITEEDQYENEFTNYSENKRQFIDSLKPK</sequence>
<feature type="transmembrane region" description="Helical" evidence="2">
    <location>
        <begin position="6"/>
        <end position="28"/>
    </location>
</feature>
<organism evidence="3 4">
    <name type="scientific">Kazachstania africana (strain ATCC 22294 / BCRC 22015 / CBS 2517 / CECT 1963 / NBRC 1671 / NRRL Y-8276)</name>
    <name type="common">Yeast</name>
    <name type="synonym">Kluyveromyces africanus</name>
    <dbReference type="NCBI Taxonomy" id="1071382"/>
    <lineage>
        <taxon>Eukaryota</taxon>
        <taxon>Fungi</taxon>
        <taxon>Dikarya</taxon>
        <taxon>Ascomycota</taxon>
        <taxon>Saccharomycotina</taxon>
        <taxon>Saccharomycetes</taxon>
        <taxon>Saccharomycetales</taxon>
        <taxon>Saccharomycetaceae</taxon>
        <taxon>Kazachstania</taxon>
    </lineage>
</organism>
<dbReference type="OrthoDB" id="4097102at2759"/>
<evidence type="ECO:0008006" key="5">
    <source>
        <dbReference type="Google" id="ProtNLM"/>
    </source>
</evidence>
<feature type="compositionally biased region" description="Basic and acidic residues" evidence="1">
    <location>
        <begin position="95"/>
        <end position="105"/>
    </location>
</feature>
<name>H2AYL6_KAZAF</name>
<feature type="region of interest" description="Disordered" evidence="1">
    <location>
        <begin position="95"/>
        <end position="122"/>
    </location>
</feature>
<evidence type="ECO:0000256" key="1">
    <source>
        <dbReference type="SAM" id="MobiDB-lite"/>
    </source>
</evidence>
<dbReference type="KEGG" id="kaf:KAFR_0H00120"/>
<feature type="compositionally biased region" description="Polar residues" evidence="1">
    <location>
        <begin position="106"/>
        <end position="120"/>
    </location>
</feature>
<feature type="region of interest" description="Disordered" evidence="1">
    <location>
        <begin position="198"/>
        <end position="236"/>
    </location>
</feature>
<dbReference type="GeneID" id="13887419"/>
<gene>
    <name evidence="3" type="primary">KAFR0H00120</name>
    <name evidence="3" type="ORF">KAFR_0H00120</name>
</gene>
<keyword evidence="2" id="KW-0812">Transmembrane</keyword>
<reference evidence="3 4" key="1">
    <citation type="journal article" date="2011" name="Proc. Natl. Acad. Sci. U.S.A.">
        <title>Evolutionary erosion of yeast sex chromosomes by mating-type switching accidents.</title>
        <authorList>
            <person name="Gordon J.L."/>
            <person name="Armisen D."/>
            <person name="Proux-Wera E."/>
            <person name="Oheigeartaigh S.S."/>
            <person name="Byrne K.P."/>
            <person name="Wolfe K.H."/>
        </authorList>
    </citation>
    <scope>NUCLEOTIDE SEQUENCE [LARGE SCALE GENOMIC DNA]</scope>
    <source>
        <strain evidence="4">ATCC 22294 / BCRC 22015 / CBS 2517 / CECT 1963 / NBRC 1671 / NRRL Y-8276</strain>
    </source>
</reference>
<evidence type="ECO:0000313" key="3">
    <source>
        <dbReference type="EMBL" id="CCF59422.1"/>
    </source>
</evidence>
<proteinExistence type="predicted"/>
<evidence type="ECO:0000313" key="4">
    <source>
        <dbReference type="Proteomes" id="UP000005220"/>
    </source>
</evidence>
<protein>
    <recommendedName>
        <fullName evidence="5">Suppressor of lethality of KEX2 GAS1 double null mutant protein 1</fullName>
    </recommendedName>
</protein>
<keyword evidence="2" id="KW-0472">Membrane</keyword>
<evidence type="ECO:0000256" key="2">
    <source>
        <dbReference type="SAM" id="Phobius"/>
    </source>
</evidence>